<evidence type="ECO:0000313" key="2">
    <source>
        <dbReference type="EMBL" id="AYV81270.1"/>
    </source>
</evidence>
<dbReference type="InterPro" id="IPR001900">
    <property type="entry name" value="RNase_II/R"/>
</dbReference>
<gene>
    <name evidence="2" type="ORF">Harvfovirus24_6</name>
</gene>
<evidence type="ECO:0000259" key="1">
    <source>
        <dbReference type="SMART" id="SM00955"/>
    </source>
</evidence>
<dbReference type="Pfam" id="PF00773">
    <property type="entry name" value="RNB"/>
    <property type="match status" value="1"/>
</dbReference>
<protein>
    <submittedName>
        <fullName evidence="2">Putative rrp44-like exonuclease</fullName>
    </submittedName>
</protein>
<keyword evidence="2" id="KW-0269">Exonuclease</keyword>
<feature type="domain" description="RNB" evidence="1">
    <location>
        <begin position="111"/>
        <end position="381"/>
    </location>
</feature>
<keyword evidence="2" id="KW-0540">Nuclease</keyword>
<proteinExistence type="predicted"/>
<organism evidence="2">
    <name type="scientific">Harvfovirus sp</name>
    <dbReference type="NCBI Taxonomy" id="2487768"/>
    <lineage>
        <taxon>Viruses</taxon>
        <taxon>Varidnaviria</taxon>
        <taxon>Bamfordvirae</taxon>
        <taxon>Nucleocytoviricota</taxon>
        <taxon>Megaviricetes</taxon>
        <taxon>Imitervirales</taxon>
        <taxon>Mimiviridae</taxon>
        <taxon>Klosneuvirinae</taxon>
    </lineage>
</organism>
<dbReference type="InterPro" id="IPR012340">
    <property type="entry name" value="NA-bd_OB-fold"/>
</dbReference>
<dbReference type="GO" id="GO:0000175">
    <property type="term" value="F:3'-5'-RNA exonuclease activity"/>
    <property type="evidence" value="ECO:0007669"/>
    <property type="project" value="TreeGrafter"/>
</dbReference>
<keyword evidence="2" id="KW-0378">Hydrolase</keyword>
<dbReference type="PANTHER" id="PTHR23355:SF9">
    <property type="entry name" value="DIS3-LIKE EXONUCLEASE 2"/>
    <property type="match status" value="1"/>
</dbReference>
<accession>A0A3G5A2B5</accession>
<dbReference type="EMBL" id="MK072266">
    <property type="protein sequence ID" value="AYV81270.1"/>
    <property type="molecule type" value="Genomic_DNA"/>
</dbReference>
<reference evidence="2" key="1">
    <citation type="submission" date="2018-10" db="EMBL/GenBank/DDBJ databases">
        <title>Hidden diversity of soil giant viruses.</title>
        <authorList>
            <person name="Schulz F."/>
            <person name="Alteio L."/>
            <person name="Goudeau D."/>
            <person name="Ryan E.M."/>
            <person name="Malmstrom R.R."/>
            <person name="Blanchard J."/>
            <person name="Woyke T."/>
        </authorList>
    </citation>
    <scope>NUCLEOTIDE SEQUENCE</scope>
    <source>
        <strain evidence="2">HAV1</strain>
    </source>
</reference>
<dbReference type="PANTHER" id="PTHR23355">
    <property type="entry name" value="RIBONUCLEASE"/>
    <property type="match status" value="1"/>
</dbReference>
<dbReference type="SUPFAM" id="SSF50249">
    <property type="entry name" value="Nucleic acid-binding proteins"/>
    <property type="match status" value="1"/>
</dbReference>
<dbReference type="SMART" id="SM00955">
    <property type="entry name" value="RNB"/>
    <property type="match status" value="1"/>
</dbReference>
<name>A0A3G5A2B5_9VIRU</name>
<dbReference type="InterPro" id="IPR050180">
    <property type="entry name" value="RNR_Ribonuclease"/>
</dbReference>
<dbReference type="GO" id="GO:0003723">
    <property type="term" value="F:RNA binding"/>
    <property type="evidence" value="ECO:0007669"/>
    <property type="project" value="InterPro"/>
</dbReference>
<dbReference type="GO" id="GO:0006402">
    <property type="term" value="P:mRNA catabolic process"/>
    <property type="evidence" value="ECO:0007669"/>
    <property type="project" value="TreeGrafter"/>
</dbReference>
<sequence>MNLWGGKGGKGGKLMKPFTAFEKYVDSDGGEYRKFVVSGKRQYCATDVYCVIKFAGVRLEDKVGLGTVEQYLGDVGDLTAEKEYLKMVCVITWANDRKFVGYLEDIYKDQRKNLDDCPDIYSVDPVGCIDIDDALCVKYNSTEGVYDVAVHIADVSCYIPDRSSLDEELSYRGESVYLKSFQGMMIPKKLVGCYSLTAGTAKNVFSVFAVFNQDYKLISVNFQRSRIIVKENLSYEAAWEKINMRDDTSLILVYDFGRKLREILGLNSDGVAYDTHLMVEAYMVFANTLVARQLAEVNAENVLLRRHKGAKRELYKNDTKDLELIKKANILLMNKAEYCIGVSEDSKHIGLGCDLYTHFTSPIRRYADILVHRMLTNVNYKTDEKTILQLNMQHCKYNKCERLAEQLEKIFHMKAQHGDVFDMDGYIVDIINTGKKLRVKIYLGDLTVNSTIFGEKLSHLVKIEEDKNKLIVHGLKHSVTLSMFQKVKIKIAITTTTQQKMIIKIIDPNLDFIFCDS</sequence>